<accession>A0A9N8DMV1</accession>
<feature type="region of interest" description="Disordered" evidence="1">
    <location>
        <begin position="312"/>
        <end position="332"/>
    </location>
</feature>
<evidence type="ECO:0000256" key="1">
    <source>
        <dbReference type="SAM" id="MobiDB-lite"/>
    </source>
</evidence>
<keyword evidence="2" id="KW-0472">Membrane</keyword>
<feature type="domain" description="DUF6824" evidence="3">
    <location>
        <begin position="43"/>
        <end position="130"/>
    </location>
</feature>
<sequence length="358" mass="39176">MFRTANNSNNNQSNTNAFEVSDRPRVQVKPRGIGPVTMLHENDVLCGRGGRINGHSGNIQFRRICGEKREEYFAKDVKKIQKAHIAAGVVERIRSMTPPGRFLKQDAGTGHWYDIGCAKAMTKVGQAIREHTPKEDDEFDGQPLDGFSGNLQAATDSGNNEPLYPGYDPRQIDMTEEEQPQQQFSTLPVTPPPRSVSTEQSIGNYYAHGTPVSTFPEDLRASNVSAMSGVSSIRSSTASSPDFSDMKMYTRIHNSYSLSLLRESIMSDISDCDSVMDDGDQLAASHLLGGKSGDDVLAFQAEFDAGVQNAALEPRPFPPTQQPQRRAKRSRMSSIMSISMASTISLLSLGSTTSWGAF</sequence>
<evidence type="ECO:0000259" key="3">
    <source>
        <dbReference type="Pfam" id="PF20710"/>
    </source>
</evidence>
<comment type="caution">
    <text evidence="4">The sequence shown here is derived from an EMBL/GenBank/DDBJ whole genome shotgun (WGS) entry which is preliminary data.</text>
</comment>
<keyword evidence="5" id="KW-1185">Reference proteome</keyword>
<protein>
    <submittedName>
        <fullName evidence="4">Nitrilase family, member 2</fullName>
    </submittedName>
</protein>
<dbReference type="InterPro" id="IPR049227">
    <property type="entry name" value="DUF6824"/>
</dbReference>
<dbReference type="AlphaFoldDB" id="A0A9N8DMV1"/>
<proteinExistence type="predicted"/>
<organism evidence="4 5">
    <name type="scientific">Seminavis robusta</name>
    <dbReference type="NCBI Taxonomy" id="568900"/>
    <lineage>
        <taxon>Eukaryota</taxon>
        <taxon>Sar</taxon>
        <taxon>Stramenopiles</taxon>
        <taxon>Ochrophyta</taxon>
        <taxon>Bacillariophyta</taxon>
        <taxon>Bacillariophyceae</taxon>
        <taxon>Bacillariophycidae</taxon>
        <taxon>Naviculales</taxon>
        <taxon>Naviculaceae</taxon>
        <taxon>Seminavis</taxon>
    </lineage>
</organism>
<evidence type="ECO:0000256" key="2">
    <source>
        <dbReference type="SAM" id="Phobius"/>
    </source>
</evidence>
<dbReference type="Pfam" id="PF20710">
    <property type="entry name" value="DUF6824"/>
    <property type="match status" value="1"/>
</dbReference>
<feature type="region of interest" description="Disordered" evidence="1">
    <location>
        <begin position="176"/>
        <end position="198"/>
    </location>
</feature>
<gene>
    <name evidence="4" type="ORF">SEMRO_167_G074530.1</name>
</gene>
<feature type="transmembrane region" description="Helical" evidence="2">
    <location>
        <begin position="335"/>
        <end position="357"/>
    </location>
</feature>
<name>A0A9N8DMV1_9STRA</name>
<dbReference type="EMBL" id="CAICTM010000166">
    <property type="protein sequence ID" value="CAB9503491.1"/>
    <property type="molecule type" value="Genomic_DNA"/>
</dbReference>
<dbReference type="Proteomes" id="UP001153069">
    <property type="component" value="Unassembled WGS sequence"/>
</dbReference>
<evidence type="ECO:0000313" key="4">
    <source>
        <dbReference type="EMBL" id="CAB9503491.1"/>
    </source>
</evidence>
<keyword evidence="2" id="KW-0812">Transmembrane</keyword>
<dbReference type="OrthoDB" id="46500at2759"/>
<keyword evidence="2" id="KW-1133">Transmembrane helix</keyword>
<feature type="compositionally biased region" description="Low complexity" evidence="1">
    <location>
        <begin position="1"/>
        <end position="17"/>
    </location>
</feature>
<evidence type="ECO:0000313" key="5">
    <source>
        <dbReference type="Proteomes" id="UP001153069"/>
    </source>
</evidence>
<feature type="region of interest" description="Disordered" evidence="1">
    <location>
        <begin position="1"/>
        <end position="24"/>
    </location>
</feature>
<reference evidence="4" key="1">
    <citation type="submission" date="2020-06" db="EMBL/GenBank/DDBJ databases">
        <authorList>
            <consortium name="Plant Systems Biology data submission"/>
        </authorList>
    </citation>
    <scope>NUCLEOTIDE SEQUENCE</scope>
    <source>
        <strain evidence="4">D6</strain>
    </source>
</reference>